<accession>A0A3S0IIL3</accession>
<dbReference type="EMBL" id="RXMA01000001">
    <property type="protein sequence ID" value="RTR24450.1"/>
    <property type="molecule type" value="Genomic_DNA"/>
</dbReference>
<evidence type="ECO:0000313" key="3">
    <source>
        <dbReference type="EMBL" id="RTR24450.1"/>
    </source>
</evidence>
<dbReference type="PANTHER" id="PTHR43648:SF1">
    <property type="entry name" value="ELECTRON TRANSFER FLAVOPROTEIN BETA SUBUNIT LYSINE METHYLTRANSFERASE"/>
    <property type="match status" value="1"/>
</dbReference>
<keyword evidence="4" id="KW-1185">Reference proteome</keyword>
<evidence type="ECO:0000313" key="4">
    <source>
        <dbReference type="Proteomes" id="UP000277007"/>
    </source>
</evidence>
<dbReference type="InterPro" id="IPR029063">
    <property type="entry name" value="SAM-dependent_MTases_sf"/>
</dbReference>
<dbReference type="AlphaFoldDB" id="A0A3S0IIL3"/>
<dbReference type="OrthoDB" id="9794615at2"/>
<sequence length="218" mass="23341">MNNSTPSDFVRDNTALTTTALLPEIKLYLATEVTPLWLATEETLVEKNLPPPYWAFAWPGGQAVARLLLDRPDLVAGKSVLDFAAGTGVVGVAAMLAGAARVQACDIDRFSLAAISLNAQANGVAVKPVSVDLVGRDLPGIDVVLAGDVCYEKPMAEKVTAWLRRIAATGTLVLLGDPGRAYVPTSGLEQVARYTVPTSLELEDRETRDTVIWRLLPE</sequence>
<evidence type="ECO:0000256" key="1">
    <source>
        <dbReference type="ARBA" id="ARBA00022603"/>
    </source>
</evidence>
<dbReference type="Gene3D" id="3.40.50.150">
    <property type="entry name" value="Vaccinia Virus protein VP39"/>
    <property type="match status" value="1"/>
</dbReference>
<gene>
    <name evidence="3" type="ORF">EJ903_01410</name>
</gene>
<name>A0A3S0IIL3_9PROT</name>
<keyword evidence="2 3" id="KW-0808">Transferase</keyword>
<dbReference type="RefSeq" id="WP_126611392.1">
    <property type="nucleotide sequence ID" value="NZ_JBHUCY010000008.1"/>
</dbReference>
<comment type="caution">
    <text evidence="3">The sequence shown here is derived from an EMBL/GenBank/DDBJ whole genome shotgun (WGS) entry which is preliminary data.</text>
</comment>
<dbReference type="InterPro" id="IPR050078">
    <property type="entry name" value="Ribosomal_L11_MeTrfase_PrmA"/>
</dbReference>
<proteinExistence type="predicted"/>
<organism evidence="3 4">
    <name type="scientific">Azospirillum griseum</name>
    <dbReference type="NCBI Taxonomy" id="2496639"/>
    <lineage>
        <taxon>Bacteria</taxon>
        <taxon>Pseudomonadati</taxon>
        <taxon>Pseudomonadota</taxon>
        <taxon>Alphaproteobacteria</taxon>
        <taxon>Rhodospirillales</taxon>
        <taxon>Azospirillaceae</taxon>
        <taxon>Azospirillum</taxon>
    </lineage>
</organism>
<reference evidence="3 4" key="1">
    <citation type="submission" date="2018-12" db="EMBL/GenBank/DDBJ databases">
        <authorList>
            <person name="Yang Y."/>
        </authorList>
    </citation>
    <scope>NUCLEOTIDE SEQUENCE [LARGE SCALE GENOMIC DNA]</scope>
    <source>
        <strain evidence="3 4">L-25-5w-1</strain>
    </source>
</reference>
<dbReference type="GO" id="GO:0032259">
    <property type="term" value="P:methylation"/>
    <property type="evidence" value="ECO:0007669"/>
    <property type="project" value="UniProtKB-KW"/>
</dbReference>
<evidence type="ECO:0000256" key="2">
    <source>
        <dbReference type="ARBA" id="ARBA00022679"/>
    </source>
</evidence>
<dbReference type="Proteomes" id="UP000277007">
    <property type="component" value="Unassembled WGS sequence"/>
</dbReference>
<keyword evidence="1 3" id="KW-0489">Methyltransferase</keyword>
<dbReference type="Pfam" id="PF06325">
    <property type="entry name" value="PrmA"/>
    <property type="match status" value="1"/>
</dbReference>
<dbReference type="PANTHER" id="PTHR43648">
    <property type="entry name" value="ELECTRON TRANSFER FLAVOPROTEIN BETA SUBUNIT LYSINE METHYLTRANSFERASE"/>
    <property type="match status" value="1"/>
</dbReference>
<dbReference type="GO" id="GO:0016279">
    <property type="term" value="F:protein-lysine N-methyltransferase activity"/>
    <property type="evidence" value="ECO:0007669"/>
    <property type="project" value="TreeGrafter"/>
</dbReference>
<protein>
    <submittedName>
        <fullName evidence="3">Methyltransferase</fullName>
    </submittedName>
</protein>
<dbReference type="SUPFAM" id="SSF53335">
    <property type="entry name" value="S-adenosyl-L-methionine-dependent methyltransferases"/>
    <property type="match status" value="1"/>
</dbReference>